<dbReference type="InterPro" id="IPR036942">
    <property type="entry name" value="Beta-barrel_TonB_sf"/>
</dbReference>
<feature type="domain" description="TonB-dependent receptor-like beta-barrel" evidence="13">
    <location>
        <begin position="342"/>
        <end position="769"/>
    </location>
</feature>
<evidence type="ECO:0000256" key="4">
    <source>
        <dbReference type="ARBA" id="ARBA00022692"/>
    </source>
</evidence>
<dbReference type="Pfam" id="PF00593">
    <property type="entry name" value="TonB_dep_Rec_b-barrel"/>
    <property type="match status" value="1"/>
</dbReference>
<evidence type="ECO:0000256" key="8">
    <source>
        <dbReference type="ARBA" id="ARBA00023170"/>
    </source>
</evidence>
<dbReference type="Gene3D" id="2.40.170.20">
    <property type="entry name" value="TonB-dependent receptor, beta-barrel domain"/>
    <property type="match status" value="1"/>
</dbReference>
<evidence type="ECO:0000256" key="3">
    <source>
        <dbReference type="ARBA" id="ARBA00022452"/>
    </source>
</evidence>
<proteinExistence type="inferred from homology"/>
<comment type="similarity">
    <text evidence="10 11">Belongs to the TonB-dependent receptor family.</text>
</comment>
<evidence type="ECO:0000256" key="5">
    <source>
        <dbReference type="ARBA" id="ARBA00022729"/>
    </source>
</evidence>
<dbReference type="Gene3D" id="2.60.40.1120">
    <property type="entry name" value="Carboxypeptidase-like, regulatory domain"/>
    <property type="match status" value="1"/>
</dbReference>
<evidence type="ECO:0000256" key="10">
    <source>
        <dbReference type="PROSITE-ProRule" id="PRU01360"/>
    </source>
</evidence>
<dbReference type="SUPFAM" id="SSF49464">
    <property type="entry name" value="Carboxypeptidase regulatory domain-like"/>
    <property type="match status" value="1"/>
</dbReference>
<feature type="chain" id="PRO_5045072157" evidence="12">
    <location>
        <begin position="19"/>
        <end position="800"/>
    </location>
</feature>
<evidence type="ECO:0000256" key="7">
    <source>
        <dbReference type="ARBA" id="ARBA00023136"/>
    </source>
</evidence>
<keyword evidence="8 15" id="KW-0675">Receptor</keyword>
<dbReference type="PANTHER" id="PTHR30069:SF29">
    <property type="entry name" value="HEMOGLOBIN AND HEMOGLOBIN-HAPTOGLOBIN-BINDING PROTEIN 1-RELATED"/>
    <property type="match status" value="1"/>
</dbReference>
<dbReference type="InterPro" id="IPR012910">
    <property type="entry name" value="Plug_dom"/>
</dbReference>
<keyword evidence="3 10" id="KW-1134">Transmembrane beta strand</keyword>
<dbReference type="Pfam" id="PF13715">
    <property type="entry name" value="CarbopepD_reg_2"/>
    <property type="match status" value="1"/>
</dbReference>
<keyword evidence="5 12" id="KW-0732">Signal</keyword>
<comment type="subcellular location">
    <subcellularLocation>
        <location evidence="1 10">Cell outer membrane</location>
        <topology evidence="1 10">Multi-pass membrane protein</topology>
    </subcellularLocation>
</comment>
<evidence type="ECO:0000259" key="14">
    <source>
        <dbReference type="Pfam" id="PF07715"/>
    </source>
</evidence>
<dbReference type="SUPFAM" id="SSF56935">
    <property type="entry name" value="Porins"/>
    <property type="match status" value="1"/>
</dbReference>
<feature type="domain" description="TonB-dependent receptor plug" evidence="14">
    <location>
        <begin position="119"/>
        <end position="221"/>
    </location>
</feature>
<accession>A0ABY7S1W9</accession>
<evidence type="ECO:0000256" key="2">
    <source>
        <dbReference type="ARBA" id="ARBA00022448"/>
    </source>
</evidence>
<dbReference type="Pfam" id="PF07715">
    <property type="entry name" value="Plug"/>
    <property type="match status" value="1"/>
</dbReference>
<keyword evidence="16" id="KW-1185">Reference proteome</keyword>
<evidence type="ECO:0000256" key="12">
    <source>
        <dbReference type="SAM" id="SignalP"/>
    </source>
</evidence>
<evidence type="ECO:0000256" key="6">
    <source>
        <dbReference type="ARBA" id="ARBA00023077"/>
    </source>
</evidence>
<protein>
    <submittedName>
        <fullName evidence="15">TonB-dependent receptor</fullName>
    </submittedName>
</protein>
<dbReference type="InterPro" id="IPR000531">
    <property type="entry name" value="Beta-barrel_TonB"/>
</dbReference>
<dbReference type="PANTHER" id="PTHR30069">
    <property type="entry name" value="TONB-DEPENDENT OUTER MEMBRANE RECEPTOR"/>
    <property type="match status" value="1"/>
</dbReference>
<dbReference type="Proteomes" id="UP001202717">
    <property type="component" value="Chromosome"/>
</dbReference>
<dbReference type="InterPro" id="IPR039426">
    <property type="entry name" value="TonB-dep_rcpt-like"/>
</dbReference>
<evidence type="ECO:0000256" key="11">
    <source>
        <dbReference type="RuleBase" id="RU003357"/>
    </source>
</evidence>
<dbReference type="PROSITE" id="PS52016">
    <property type="entry name" value="TONB_DEPENDENT_REC_3"/>
    <property type="match status" value="1"/>
</dbReference>
<evidence type="ECO:0000259" key="13">
    <source>
        <dbReference type="Pfam" id="PF00593"/>
    </source>
</evidence>
<dbReference type="InterPro" id="IPR037066">
    <property type="entry name" value="Plug_dom_sf"/>
</dbReference>
<keyword evidence="7 10" id="KW-0472">Membrane</keyword>
<keyword evidence="4 10" id="KW-0812">Transmembrane</keyword>
<feature type="signal peptide" evidence="12">
    <location>
        <begin position="1"/>
        <end position="18"/>
    </location>
</feature>
<evidence type="ECO:0000313" key="16">
    <source>
        <dbReference type="Proteomes" id="UP001202717"/>
    </source>
</evidence>
<organism evidence="15 16">
    <name type="scientific">Psychroserpens ponticola</name>
    <dbReference type="NCBI Taxonomy" id="2932268"/>
    <lineage>
        <taxon>Bacteria</taxon>
        <taxon>Pseudomonadati</taxon>
        <taxon>Bacteroidota</taxon>
        <taxon>Flavobacteriia</taxon>
        <taxon>Flavobacteriales</taxon>
        <taxon>Flavobacteriaceae</taxon>
        <taxon>Psychroserpens</taxon>
    </lineage>
</organism>
<keyword evidence="2 10" id="KW-0813">Transport</keyword>
<keyword evidence="6 11" id="KW-0798">TonB box</keyword>
<dbReference type="RefSeq" id="WP_249994461.1">
    <property type="nucleotide sequence ID" value="NZ_CP116221.1"/>
</dbReference>
<dbReference type="EMBL" id="CP116221">
    <property type="protein sequence ID" value="WCO03292.1"/>
    <property type="molecule type" value="Genomic_DNA"/>
</dbReference>
<keyword evidence="9 10" id="KW-0998">Cell outer membrane</keyword>
<dbReference type="InterPro" id="IPR008969">
    <property type="entry name" value="CarboxyPept-like_regulatory"/>
</dbReference>
<evidence type="ECO:0000256" key="1">
    <source>
        <dbReference type="ARBA" id="ARBA00004571"/>
    </source>
</evidence>
<evidence type="ECO:0000256" key="9">
    <source>
        <dbReference type="ARBA" id="ARBA00023237"/>
    </source>
</evidence>
<evidence type="ECO:0000313" key="15">
    <source>
        <dbReference type="EMBL" id="WCO03292.1"/>
    </source>
</evidence>
<reference evidence="15 16" key="1">
    <citation type="submission" date="2023-01" db="EMBL/GenBank/DDBJ databases">
        <title>Psychroserpens ponticola sp. nov., isolated from seawater.</title>
        <authorList>
            <person name="Kristyanto S."/>
            <person name="Jung J."/>
            <person name="Kim J.M."/>
            <person name="Jeon C.O."/>
        </authorList>
    </citation>
    <scope>NUCLEOTIDE SEQUENCE [LARGE SCALE GENOMIC DNA]</scope>
    <source>
        <strain evidence="15 16">MSW6</strain>
    </source>
</reference>
<gene>
    <name evidence="15" type="ORF">MUN68_007270</name>
</gene>
<name>A0ABY7S1W9_9FLAO</name>
<sequence length="800" mass="90944">MKYYILCFACLVITTSKAQECSLTFLGELTDFHDGTPISAANIYIKNTERYVISDFDGKFKIENLCKGDLTLVISHIGCETKTVTYNIISDTFKSIDIEHHIEELNEVSVTGVISRKETKTAQETVLKTKILEKYSASNLGDALKEVSGVSSINTGNSIVKPMVNGMHSSRLLILNNNVRLQDQEWGIEHAPNIDINSAGQISVIKGSGALAYGGDAIGGVVVISPSRPILKDTLYGKTIFGGQINGRGYNISTKLNKNYESGWFANIQASVKQNGDFETPDYVLTNTGSKSQGLSFRVGKKRFESGFEIFYSYLNNEIGILSSSHIGSVNDLINAINSKQPEIIRDFSYDIDSPKQEVVHHLLKAQYFKRFKNFGKVSLQYDYQNNNRLEFDIRRGELRNDAALDLTLQTHTLLADINMDSNLERKLNFGLLARYQDNYAPDTGLRRLIPNYEKYDFGAYLTSEWKINDVVLVDAGVRYDFTRIDAFKFYRLSRWLERGYDVDFPEFEVPRDDISSGNIFTNPVFDFNNISASIGTRYKINDKTNLLANYSMSSRPPNPAELFSDGLHHSAARIELGDLRLDPEIANRISMTYDYDTSKFDLTANVFYSSINNFMYLRPTGVLQSNRGAFPVWEYEQTNATLFGADLTMSYDFTNQFNWLNKTSIIKGYDENDLPLIDMPAFSTINRIEFSIPKWHNFSASLESEWVFEQNEFPDFNFIVDNPTTGDPELLDISTPPTAYNLFHFYSDAIFNLTDKTKLNIAFAINNLFNTSYRNYLNRLRYFADDLGRNITLQLKLNY</sequence>
<dbReference type="Gene3D" id="2.170.130.10">
    <property type="entry name" value="TonB-dependent receptor, plug domain"/>
    <property type="match status" value="1"/>
</dbReference>